<protein>
    <submittedName>
        <fullName evidence="4">DEAD/DEAH box helicase</fullName>
    </submittedName>
</protein>
<dbReference type="InterPro" id="IPR027417">
    <property type="entry name" value="P-loop_NTPase"/>
</dbReference>
<dbReference type="PROSITE" id="PS51192">
    <property type="entry name" value="HELICASE_ATP_BIND_1"/>
    <property type="match status" value="1"/>
</dbReference>
<dbReference type="PROSITE" id="PS51194">
    <property type="entry name" value="HELICASE_CTER"/>
    <property type="match status" value="1"/>
</dbReference>
<evidence type="ECO:0000256" key="1">
    <source>
        <dbReference type="ARBA" id="ARBA00022801"/>
    </source>
</evidence>
<dbReference type="SMART" id="SM00487">
    <property type="entry name" value="DEXDc"/>
    <property type="match status" value="1"/>
</dbReference>
<gene>
    <name evidence="4" type="ORF">KK062_18855</name>
</gene>
<comment type="caution">
    <text evidence="4">The sequence shown here is derived from an EMBL/GenBank/DDBJ whole genome shotgun (WGS) entry which is preliminary data.</text>
</comment>
<proteinExistence type="predicted"/>
<dbReference type="EMBL" id="JAHESE010000021">
    <property type="protein sequence ID" value="MBT1710314.1"/>
    <property type="molecule type" value="Genomic_DNA"/>
</dbReference>
<keyword evidence="5" id="KW-1185">Reference proteome</keyword>
<dbReference type="Pfam" id="PF08455">
    <property type="entry name" value="SNF2_assoc"/>
    <property type="match status" value="1"/>
</dbReference>
<feature type="domain" description="Helicase C-terminal" evidence="3">
    <location>
        <begin position="790"/>
        <end position="941"/>
    </location>
</feature>
<name>A0AAP2E2G1_9BACT</name>
<dbReference type="InterPro" id="IPR014001">
    <property type="entry name" value="Helicase_ATP-bd"/>
</dbReference>
<evidence type="ECO:0000313" key="4">
    <source>
        <dbReference type="EMBL" id="MBT1710314.1"/>
    </source>
</evidence>
<dbReference type="SMART" id="SM00490">
    <property type="entry name" value="HELICc"/>
    <property type="match status" value="1"/>
</dbReference>
<feature type="domain" description="Helicase ATP-binding" evidence="2">
    <location>
        <begin position="509"/>
        <end position="667"/>
    </location>
</feature>
<dbReference type="Gene3D" id="3.40.50.10810">
    <property type="entry name" value="Tandem AAA-ATPase domain"/>
    <property type="match status" value="1"/>
</dbReference>
<dbReference type="Pfam" id="PF00176">
    <property type="entry name" value="SNF2-rel_dom"/>
    <property type="match status" value="1"/>
</dbReference>
<dbReference type="InterPro" id="IPR000330">
    <property type="entry name" value="SNF2_N"/>
</dbReference>
<dbReference type="Pfam" id="PF00271">
    <property type="entry name" value="Helicase_C"/>
    <property type="match status" value="1"/>
</dbReference>
<dbReference type="InterPro" id="IPR038718">
    <property type="entry name" value="SNF2-like_sf"/>
</dbReference>
<dbReference type="GO" id="GO:0005524">
    <property type="term" value="F:ATP binding"/>
    <property type="evidence" value="ECO:0007669"/>
    <property type="project" value="InterPro"/>
</dbReference>
<dbReference type="InterPro" id="IPR013663">
    <property type="entry name" value="Helicase_SWF/SNF/SWI_bac"/>
</dbReference>
<dbReference type="Proteomes" id="UP001319080">
    <property type="component" value="Unassembled WGS sequence"/>
</dbReference>
<dbReference type="GO" id="GO:0004386">
    <property type="term" value="F:helicase activity"/>
    <property type="evidence" value="ECO:0007669"/>
    <property type="project" value="UniProtKB-KW"/>
</dbReference>
<evidence type="ECO:0000259" key="2">
    <source>
        <dbReference type="PROSITE" id="PS51192"/>
    </source>
</evidence>
<keyword evidence="4" id="KW-0067">ATP-binding</keyword>
<dbReference type="PANTHER" id="PTHR10799">
    <property type="entry name" value="SNF2/RAD54 HELICASE FAMILY"/>
    <property type="match status" value="1"/>
</dbReference>
<reference evidence="4 5" key="1">
    <citation type="submission" date="2021-05" db="EMBL/GenBank/DDBJ databases">
        <title>A Polyphasic approach of four new species of the genus Ohtaekwangia: Ohtaekwangia histidinii sp. nov., Ohtaekwangia cretensis sp. nov., Ohtaekwangia indiensis sp. nov., Ohtaekwangia reichenbachii sp. nov. from diverse environment.</title>
        <authorList>
            <person name="Octaviana S."/>
        </authorList>
    </citation>
    <scope>NUCLEOTIDE SEQUENCE [LARGE SCALE GENOMIC DNA]</scope>
    <source>
        <strain evidence="4 5">PWU5</strain>
    </source>
</reference>
<dbReference type="AlphaFoldDB" id="A0AAP2E2G1"/>
<dbReference type="InterPro" id="IPR001650">
    <property type="entry name" value="Helicase_C-like"/>
</dbReference>
<dbReference type="SUPFAM" id="SSF52540">
    <property type="entry name" value="P-loop containing nucleoside triphosphate hydrolases"/>
    <property type="match status" value="2"/>
</dbReference>
<dbReference type="RefSeq" id="WP_254085891.1">
    <property type="nucleotide sequence ID" value="NZ_JAHESE010000021.1"/>
</dbReference>
<evidence type="ECO:0000259" key="3">
    <source>
        <dbReference type="PROSITE" id="PS51194"/>
    </source>
</evidence>
<dbReference type="CDD" id="cd18793">
    <property type="entry name" value="SF2_C_SNF"/>
    <property type="match status" value="1"/>
</dbReference>
<keyword evidence="4" id="KW-0547">Nucleotide-binding</keyword>
<dbReference type="Gene3D" id="3.40.50.300">
    <property type="entry name" value="P-loop containing nucleotide triphosphate hydrolases"/>
    <property type="match status" value="1"/>
</dbReference>
<accession>A0AAP2E2G1</accession>
<evidence type="ECO:0000313" key="5">
    <source>
        <dbReference type="Proteomes" id="UP001319080"/>
    </source>
</evidence>
<keyword evidence="4" id="KW-0347">Helicase</keyword>
<dbReference type="InterPro" id="IPR049730">
    <property type="entry name" value="SNF2/RAD54-like_C"/>
</dbReference>
<keyword evidence="1" id="KW-0378">Hydrolase</keyword>
<organism evidence="4 5">
    <name type="scientific">Dawidia cretensis</name>
    <dbReference type="NCBI Taxonomy" id="2782350"/>
    <lineage>
        <taxon>Bacteria</taxon>
        <taxon>Pseudomonadati</taxon>
        <taxon>Bacteroidota</taxon>
        <taxon>Cytophagia</taxon>
        <taxon>Cytophagales</taxon>
        <taxon>Chryseotaleaceae</taxon>
        <taxon>Dawidia</taxon>
    </lineage>
</organism>
<sequence>MSFPPFDTNGAVTMLPPDNLDNGGGQIIVVLGKHKYYNLFNVQLTRCANTSRATLKGPFVPINPLQHAWKETNPDLLRFYLAVTKFQTVYQKSAHDLESLQALVQNPAQYELYFHDSRVSEKITARSLRHVKVTNVNLKASVVVRHEGQLTKVTCDVTVGEHAYDIEALTILFDYFVVVDNQWYLPGDPQVVNVLAYFKTHGPVIRIARPDFESFRQHVLAQIDLYLPVIYEHITTPPAGLLQPKLEVQLKIYLSDLQQYVTITPVIQYGDTEIPIRSQRQVYTRDQNGKEIHIARDGALEDEFMGLLLRQGNHFMEQFDNPLLYFYVSRHAFLDLHWFLALMEEWTRRNIQVFGFRELTGNKFTPHRIHVHVDVISGLHWFNSQFDIRFGNTTVSLHQVQRALKNRSHYISLDDGTMGILPEEWVEKFKNYFRISEIENDNTLRLSKVNYTALDELYHAHELMPAVKDEIAGIEEKFRQLASITAVAAPTALLAELRPYQAHGLSWLNLLDDMGFGGCLADDMGLGKSLQVIAFILLLKKKKGKQTHLIVVPTTLLVAWKDECAKFAPTLATHIQHGPSKISTTAFDAYDIILTSYGNMVSDIVSLTAFTFDYIFLDESQNIKNPSSQRFKAAQLLHARNKITLSGTPFENNVWDLYAQFAFACPGLLGSRQYFRDIFAIPIGKFKSKRAIDALSKKIAPFILRRTKQEVSQELPEKTEMVLYCTMSAGQRALYSQEERKFRDRISAYTDDDIPKHALNILKGLTRLRLLCNSPALAKDEGASEETSGKLDTLIERISSLHKNHKILVFSQFVSMLDLIRERLETENITSTMLTGKSVKREKIISNFQTDDSIRVFLISLKAGGTGLNLTSADYVFIVDPWWNSAVENQAIDRLYRIGQTKNVVAVRLVCKDTIEEKIMTLKHAKDAIGKNLVPADGDLSTLSRTDIFSLLTQTPADL</sequence>
<dbReference type="GO" id="GO:0016787">
    <property type="term" value="F:hydrolase activity"/>
    <property type="evidence" value="ECO:0007669"/>
    <property type="project" value="UniProtKB-KW"/>
</dbReference>